<dbReference type="AlphaFoldDB" id="A0A5A9NUQ6"/>
<protein>
    <submittedName>
        <fullName evidence="1">Uncharacterized protein</fullName>
    </submittedName>
</protein>
<gene>
    <name evidence="1" type="ORF">E1301_Tti009322</name>
</gene>
<accession>A0A5A9NUQ6</accession>
<evidence type="ECO:0000313" key="2">
    <source>
        <dbReference type="Proteomes" id="UP000324632"/>
    </source>
</evidence>
<dbReference type="EMBL" id="SOYY01000013">
    <property type="protein sequence ID" value="KAA0713258.1"/>
    <property type="molecule type" value="Genomic_DNA"/>
</dbReference>
<name>A0A5A9NUQ6_9TELE</name>
<dbReference type="Proteomes" id="UP000324632">
    <property type="component" value="Chromosome 13"/>
</dbReference>
<proteinExistence type="predicted"/>
<organism evidence="1 2">
    <name type="scientific">Triplophysa tibetana</name>
    <dbReference type="NCBI Taxonomy" id="1572043"/>
    <lineage>
        <taxon>Eukaryota</taxon>
        <taxon>Metazoa</taxon>
        <taxon>Chordata</taxon>
        <taxon>Craniata</taxon>
        <taxon>Vertebrata</taxon>
        <taxon>Euteleostomi</taxon>
        <taxon>Actinopterygii</taxon>
        <taxon>Neopterygii</taxon>
        <taxon>Teleostei</taxon>
        <taxon>Ostariophysi</taxon>
        <taxon>Cypriniformes</taxon>
        <taxon>Nemacheilidae</taxon>
        <taxon>Triplophysa</taxon>
    </lineage>
</organism>
<evidence type="ECO:0000313" key="1">
    <source>
        <dbReference type="EMBL" id="KAA0713258.1"/>
    </source>
</evidence>
<keyword evidence="2" id="KW-1185">Reference proteome</keyword>
<reference evidence="1 2" key="1">
    <citation type="journal article" date="2019" name="Mol. Ecol. Resour.">
        <title>Chromosome-level genome assembly of Triplophysa tibetana, a fish adapted to the harsh high-altitude environment of the Tibetan Plateau.</title>
        <authorList>
            <person name="Yang X."/>
            <person name="Liu H."/>
            <person name="Ma Z."/>
            <person name="Zou Y."/>
            <person name="Zou M."/>
            <person name="Mao Y."/>
            <person name="Li X."/>
            <person name="Wang H."/>
            <person name="Chen T."/>
            <person name="Wang W."/>
            <person name="Yang R."/>
        </authorList>
    </citation>
    <scope>NUCLEOTIDE SEQUENCE [LARGE SCALE GENOMIC DNA]</scope>
    <source>
        <strain evidence="1">TTIB1903HZAU</strain>
        <tissue evidence="1">Muscle</tissue>
    </source>
</reference>
<sequence length="244" mass="27034">MKIFVSTQVTLAQARLCLCRRQLAHTCSQQIVLADMSALTPPSVPNKVGLGPAFMCTAAHLIAANLLTPPTPLRGAVAPLCLSLPRIICESRRTRTHQLSYRRAVLLLNGQGLRLQNSPNIKVKLQRETSWSQGVLLATADELTGGVCEAWKDSACRFSEPHTLQMCPVPFPSMPLSAAAPLIFQSRDFKPIAELPDPRARKHFAELDARRTFESFRENYLWESEHLGHKKMSFSCAGTQRAFG</sequence>
<comment type="caution">
    <text evidence="1">The sequence shown here is derived from an EMBL/GenBank/DDBJ whole genome shotgun (WGS) entry which is preliminary data.</text>
</comment>